<name>A0A841JY47_9BACT</name>
<dbReference type="GO" id="GO:0043779">
    <property type="term" value="F:cobalt-precorrin-5A acetaldehyde-lyase activity"/>
    <property type="evidence" value="ECO:0007669"/>
    <property type="project" value="UniProtKB-EC"/>
</dbReference>
<dbReference type="InterPro" id="IPR036518">
    <property type="entry name" value="CobE/GbiG_C_sf"/>
</dbReference>
<reference evidence="2 3" key="1">
    <citation type="submission" date="2020-08" db="EMBL/GenBank/DDBJ databases">
        <title>Genomic Encyclopedia of Type Strains, Phase IV (KMG-IV): sequencing the most valuable type-strain genomes for metagenomic binning, comparative biology and taxonomic classification.</title>
        <authorList>
            <person name="Goeker M."/>
        </authorList>
    </citation>
    <scope>NUCLEOTIDE SEQUENCE [LARGE SCALE GENOMIC DNA]</scope>
    <source>
        <strain evidence="2 3">DSM 103733</strain>
    </source>
</reference>
<feature type="domain" description="CobE/GbiG C-terminal" evidence="1">
    <location>
        <begin position="6"/>
        <end position="118"/>
    </location>
</feature>
<dbReference type="GO" id="GO:0009236">
    <property type="term" value="P:cobalamin biosynthetic process"/>
    <property type="evidence" value="ECO:0007669"/>
    <property type="project" value="InterPro"/>
</dbReference>
<dbReference type="Proteomes" id="UP000538666">
    <property type="component" value="Unassembled WGS sequence"/>
</dbReference>
<evidence type="ECO:0000313" key="2">
    <source>
        <dbReference type="EMBL" id="MBB6145337.1"/>
    </source>
</evidence>
<dbReference type="AlphaFoldDB" id="A0A841JY47"/>
<dbReference type="OrthoDB" id="122491at2"/>
<dbReference type="Gene3D" id="3.30.420.180">
    <property type="entry name" value="CobE/GbiG C-terminal domain"/>
    <property type="match status" value="1"/>
</dbReference>
<sequence>MSRSVSIGIGCSSRTTAGDVLDLIRTCGVELAPDIVLATLDRHSTIAQAVSEELGLSLKLFPANILAEVSGVITHSSLAAEKVGTSSVAEASALAALGPDAKLTMPRRTGHLCTCAVAVLQ</sequence>
<organism evidence="2 3">
    <name type="scientific">Silvibacterium bohemicum</name>
    <dbReference type="NCBI Taxonomy" id="1577686"/>
    <lineage>
        <taxon>Bacteria</taxon>
        <taxon>Pseudomonadati</taxon>
        <taxon>Acidobacteriota</taxon>
        <taxon>Terriglobia</taxon>
        <taxon>Terriglobales</taxon>
        <taxon>Acidobacteriaceae</taxon>
        <taxon>Silvibacterium</taxon>
    </lineage>
</organism>
<gene>
    <name evidence="2" type="ORF">HNQ77_003295</name>
</gene>
<dbReference type="EC" id="3.7.1.12" evidence="2"/>
<dbReference type="EMBL" id="JACHEK010000006">
    <property type="protein sequence ID" value="MBB6145337.1"/>
    <property type="molecule type" value="Genomic_DNA"/>
</dbReference>
<dbReference type="Pfam" id="PF01890">
    <property type="entry name" value="CbiG_C"/>
    <property type="match status" value="1"/>
</dbReference>
<proteinExistence type="predicted"/>
<dbReference type="RefSeq" id="WP_050061569.1">
    <property type="nucleotide sequence ID" value="NZ_JACHEK010000006.1"/>
</dbReference>
<keyword evidence="3" id="KW-1185">Reference proteome</keyword>
<evidence type="ECO:0000259" key="1">
    <source>
        <dbReference type="Pfam" id="PF01890"/>
    </source>
</evidence>
<accession>A0A841JY47</accession>
<dbReference type="InterPro" id="IPR002750">
    <property type="entry name" value="CobE/GbiG_C"/>
</dbReference>
<comment type="caution">
    <text evidence="2">The sequence shown here is derived from an EMBL/GenBank/DDBJ whole genome shotgun (WGS) entry which is preliminary data.</text>
</comment>
<protein>
    <submittedName>
        <fullName evidence="2">Cobalt-precorrin 5A hydrolase</fullName>
        <ecNumber evidence="2">3.7.1.12</ecNumber>
    </submittedName>
</protein>
<evidence type="ECO:0000313" key="3">
    <source>
        <dbReference type="Proteomes" id="UP000538666"/>
    </source>
</evidence>
<keyword evidence="2" id="KW-0378">Hydrolase</keyword>
<dbReference type="SUPFAM" id="SSF159664">
    <property type="entry name" value="CobE/GbiG C-terminal domain-like"/>
    <property type="match status" value="1"/>
</dbReference>